<protein>
    <submittedName>
        <fullName evidence="1">Uncharacterized protein</fullName>
    </submittedName>
</protein>
<evidence type="ECO:0000313" key="2">
    <source>
        <dbReference type="Proteomes" id="UP000050580"/>
    </source>
</evidence>
<accession>A0A0U1PYC5</accession>
<sequence>MLLAGTANAQRGYYHPLGSHAYHQGAWGQHHYRGGYRPYYPPHRYRPERRSSNHDAGVAIGALVIGGILGYAISQANQPRQPDATYYYDRPVAPQSYGYSYGTIAPQRLPAPAPVTTWQPAPQHPDYQPSGAPVYETRVVNGKTYFRPAR</sequence>
<dbReference type="EMBL" id="LBNQ01000032">
    <property type="protein sequence ID" value="KKW67533.1"/>
    <property type="molecule type" value="Genomic_DNA"/>
</dbReference>
<keyword evidence="2" id="KW-1185">Reference proteome</keyword>
<proteinExistence type="predicted"/>
<dbReference type="AlphaFoldDB" id="A0A0U1PYC5"/>
<organism evidence="1 2">
    <name type="scientific">Lampropedia cohaerens</name>
    <dbReference type="NCBI Taxonomy" id="1610491"/>
    <lineage>
        <taxon>Bacteria</taxon>
        <taxon>Pseudomonadati</taxon>
        <taxon>Pseudomonadota</taxon>
        <taxon>Betaproteobacteria</taxon>
        <taxon>Burkholderiales</taxon>
        <taxon>Comamonadaceae</taxon>
        <taxon>Lampropedia</taxon>
    </lineage>
</organism>
<dbReference type="Proteomes" id="UP000050580">
    <property type="component" value="Unassembled WGS sequence"/>
</dbReference>
<reference evidence="1 2" key="1">
    <citation type="submission" date="2015-05" db="EMBL/GenBank/DDBJ databases">
        <title>Draft genome sequence of Lampropedia sp. CT6, isolated from the microbial mat of a hot water spring, located at Manikaran, India.</title>
        <authorList>
            <person name="Tripathi C."/>
            <person name="Rani P."/>
            <person name="Mahato N.K."/>
            <person name="Lal R."/>
        </authorList>
    </citation>
    <scope>NUCLEOTIDE SEQUENCE [LARGE SCALE GENOMIC DNA]</scope>
    <source>
        <strain evidence="1 2">CT6</strain>
    </source>
</reference>
<comment type="caution">
    <text evidence="1">The sequence shown here is derived from an EMBL/GenBank/DDBJ whole genome shotgun (WGS) entry which is preliminary data.</text>
</comment>
<name>A0A0U1PYC5_9BURK</name>
<gene>
    <name evidence="1" type="ORF">AAV94_10275</name>
</gene>
<evidence type="ECO:0000313" key="1">
    <source>
        <dbReference type="EMBL" id="KKW67533.1"/>
    </source>
</evidence>